<name>X0TIJ6_9ZZZZ</name>
<reference evidence="1" key="1">
    <citation type="journal article" date="2014" name="Front. Microbiol.">
        <title>High frequency of phylogenetically diverse reductive dehalogenase-homologous genes in deep subseafloor sedimentary metagenomes.</title>
        <authorList>
            <person name="Kawai M."/>
            <person name="Futagami T."/>
            <person name="Toyoda A."/>
            <person name="Takaki Y."/>
            <person name="Nishi S."/>
            <person name="Hori S."/>
            <person name="Arai W."/>
            <person name="Tsubouchi T."/>
            <person name="Morono Y."/>
            <person name="Uchiyama I."/>
            <person name="Ito T."/>
            <person name="Fujiyama A."/>
            <person name="Inagaki F."/>
            <person name="Takami H."/>
        </authorList>
    </citation>
    <scope>NUCLEOTIDE SEQUENCE</scope>
    <source>
        <strain evidence="1">Expedition CK06-06</strain>
    </source>
</reference>
<dbReference type="AlphaFoldDB" id="X0TIJ6"/>
<accession>X0TIJ6</accession>
<feature type="non-terminal residue" evidence="1">
    <location>
        <position position="1"/>
    </location>
</feature>
<protein>
    <submittedName>
        <fullName evidence="1">Uncharacterized protein</fullName>
    </submittedName>
</protein>
<sequence>LPLFGGGMTPMQHPAGTNIPPMPKLAFTVTDAHLIFGVESTVERAIRTLGSTGVASVASAKWFNNARSAIPSAVGLAGLQDNAASIELLWWMMKQSNKGLAGLQDNAASIELLWWMMKQSNKASSKDSSVSIGVSAGSNPGLVFSQTGLFNFGLLPGFGAVRKYFGSSASYGISRPDGFFFEFKYLNPVDTD</sequence>
<evidence type="ECO:0000313" key="1">
    <source>
        <dbReference type="EMBL" id="GAF93044.1"/>
    </source>
</evidence>
<organism evidence="1">
    <name type="scientific">marine sediment metagenome</name>
    <dbReference type="NCBI Taxonomy" id="412755"/>
    <lineage>
        <taxon>unclassified sequences</taxon>
        <taxon>metagenomes</taxon>
        <taxon>ecological metagenomes</taxon>
    </lineage>
</organism>
<dbReference type="EMBL" id="BARS01011723">
    <property type="protein sequence ID" value="GAF93044.1"/>
    <property type="molecule type" value="Genomic_DNA"/>
</dbReference>
<comment type="caution">
    <text evidence="1">The sequence shown here is derived from an EMBL/GenBank/DDBJ whole genome shotgun (WGS) entry which is preliminary data.</text>
</comment>
<gene>
    <name evidence="1" type="ORF">S01H1_21211</name>
</gene>
<proteinExistence type="predicted"/>